<protein>
    <recommendedName>
        <fullName evidence="7">Amino acid transporter transmembrane domain-containing protein</fullName>
    </recommendedName>
</protein>
<dbReference type="GO" id="GO:0016020">
    <property type="term" value="C:membrane"/>
    <property type="evidence" value="ECO:0007669"/>
    <property type="project" value="UniProtKB-SubCell"/>
</dbReference>
<evidence type="ECO:0000256" key="5">
    <source>
        <dbReference type="SAM" id="MobiDB-lite"/>
    </source>
</evidence>
<feature type="transmembrane region" description="Helical" evidence="6">
    <location>
        <begin position="36"/>
        <end position="57"/>
    </location>
</feature>
<feature type="transmembrane region" description="Helical" evidence="6">
    <location>
        <begin position="648"/>
        <end position="670"/>
    </location>
</feature>
<accession>A0ABD0M8I1</accession>
<feature type="domain" description="Amino acid transporter transmembrane" evidence="7">
    <location>
        <begin position="120"/>
        <end position="174"/>
    </location>
</feature>
<evidence type="ECO:0000313" key="8">
    <source>
        <dbReference type="EMBL" id="KAK7507847.1"/>
    </source>
</evidence>
<comment type="caution">
    <text evidence="8">The sequence shown here is derived from an EMBL/GenBank/DDBJ whole genome shotgun (WGS) entry which is preliminary data.</text>
</comment>
<sequence length="675" mass="73181">GPGLRVHFTDFANMLKAFIGSNYLTIAFAFRQSGLALGLAGLLVIATLTAHCCRLLAKCKYHAIRQILHKHRHNLTRDTNSGTRDLAGSQEESSTSSDSEDDSSSSEDPNTEEAVHKKLRLSLNYGDLGRECLGKFGVTLVNIAIVVTQFGFCVGYCIFIGNTVLAMFPLYNCTVPVVNGSMHNHGYHCVKITHLNALKNVYDVHVNELPVGPSNLRGSRDVDEDTLGEFKQFGDEFLPASLSALRDEAVFQDNATATTGRTTAGVSSASNISTTPFMSLSDVSDTTTNTTSEATSTTMSNTSSETTTSSNTTTESITNATTATTTHTITTTTSPTTTTPTVSTSTWPSWSNVSDTVLTRGKGVPSLKLLVLCPVLIFIFMALIRSVRQLGIISAMANFAIFVGCIEVLIFLIVGFDLSSTFRWYNLRDMPVFFGLVTSSYEGIGTILPIESSMEGNRHNFSRFLYGAVSVLTMVLASFGVMGYLRFGDGVEQMINANIPSGSWLSIAVNVCLCIGVLLTFPLMIYPVIDLAEIHLFGKGRCCGPRPERTEEKMSDQQSLLPKKEREILLPVAEKVSDKVPTWKRNILRVLIVLAAGGLAVLLKDNFAYISAFVGALGSTMLAYILPCLFHLRLCWSELPLGIKVKDITIIVLGVACGIAGIYTVLVEIVNNVKP</sequence>
<feature type="region of interest" description="Disordered" evidence="5">
    <location>
        <begin position="76"/>
        <end position="115"/>
    </location>
</feature>
<name>A0ABD0M8I1_9CAEN</name>
<reference evidence="8 9" key="1">
    <citation type="journal article" date="2023" name="Sci. Data">
        <title>Genome assembly of the Korean intertidal mud-creeper Batillaria attramentaria.</title>
        <authorList>
            <person name="Patra A.K."/>
            <person name="Ho P.T."/>
            <person name="Jun S."/>
            <person name="Lee S.J."/>
            <person name="Kim Y."/>
            <person name="Won Y.J."/>
        </authorList>
    </citation>
    <scope>NUCLEOTIDE SEQUENCE [LARGE SCALE GENOMIC DNA]</scope>
    <source>
        <strain evidence="8">Wonlab-2016</strain>
    </source>
</reference>
<feature type="transmembrane region" description="Helical" evidence="6">
    <location>
        <begin position="366"/>
        <end position="384"/>
    </location>
</feature>
<keyword evidence="2 6" id="KW-0812">Transmembrane</keyword>
<feature type="domain" description="Amino acid transporter transmembrane" evidence="7">
    <location>
        <begin position="352"/>
        <end position="665"/>
    </location>
</feature>
<dbReference type="EMBL" id="JACVVK020000003">
    <property type="protein sequence ID" value="KAK7507847.1"/>
    <property type="molecule type" value="Genomic_DNA"/>
</dbReference>
<feature type="region of interest" description="Disordered" evidence="5">
    <location>
        <begin position="277"/>
        <end position="348"/>
    </location>
</feature>
<gene>
    <name evidence="8" type="ORF">BaRGS_00000812</name>
</gene>
<feature type="transmembrane region" description="Helical" evidence="6">
    <location>
        <begin position="464"/>
        <end position="487"/>
    </location>
</feature>
<feature type="transmembrane region" description="Helical" evidence="6">
    <location>
        <begin position="507"/>
        <end position="529"/>
    </location>
</feature>
<dbReference type="Pfam" id="PF01490">
    <property type="entry name" value="Aa_trans"/>
    <property type="match status" value="3"/>
</dbReference>
<evidence type="ECO:0000256" key="2">
    <source>
        <dbReference type="ARBA" id="ARBA00022692"/>
    </source>
</evidence>
<feature type="transmembrane region" description="Helical" evidence="6">
    <location>
        <begin position="430"/>
        <end position="452"/>
    </location>
</feature>
<evidence type="ECO:0000256" key="1">
    <source>
        <dbReference type="ARBA" id="ARBA00004141"/>
    </source>
</evidence>
<feature type="compositionally biased region" description="Acidic residues" evidence="5">
    <location>
        <begin position="98"/>
        <end position="111"/>
    </location>
</feature>
<dbReference type="AlphaFoldDB" id="A0ABD0M8I1"/>
<evidence type="ECO:0000313" key="9">
    <source>
        <dbReference type="Proteomes" id="UP001519460"/>
    </source>
</evidence>
<evidence type="ECO:0000256" key="3">
    <source>
        <dbReference type="ARBA" id="ARBA00022989"/>
    </source>
</evidence>
<keyword evidence="4 6" id="KW-0472">Membrane</keyword>
<organism evidence="8 9">
    <name type="scientific">Batillaria attramentaria</name>
    <dbReference type="NCBI Taxonomy" id="370345"/>
    <lineage>
        <taxon>Eukaryota</taxon>
        <taxon>Metazoa</taxon>
        <taxon>Spiralia</taxon>
        <taxon>Lophotrochozoa</taxon>
        <taxon>Mollusca</taxon>
        <taxon>Gastropoda</taxon>
        <taxon>Caenogastropoda</taxon>
        <taxon>Sorbeoconcha</taxon>
        <taxon>Cerithioidea</taxon>
        <taxon>Batillariidae</taxon>
        <taxon>Batillaria</taxon>
    </lineage>
</organism>
<feature type="transmembrane region" description="Helical" evidence="6">
    <location>
        <begin position="396"/>
        <end position="418"/>
    </location>
</feature>
<keyword evidence="9" id="KW-1185">Reference proteome</keyword>
<dbReference type="PANTHER" id="PTHR22950">
    <property type="entry name" value="AMINO ACID TRANSPORTER"/>
    <property type="match status" value="1"/>
</dbReference>
<feature type="compositionally biased region" description="Low complexity" evidence="5">
    <location>
        <begin position="281"/>
        <end position="348"/>
    </location>
</feature>
<proteinExistence type="predicted"/>
<feature type="transmembrane region" description="Helical" evidence="6">
    <location>
        <begin position="140"/>
        <end position="171"/>
    </location>
</feature>
<comment type="subcellular location">
    <subcellularLocation>
        <location evidence="1">Membrane</location>
        <topology evidence="1">Multi-pass membrane protein</topology>
    </subcellularLocation>
</comment>
<evidence type="ECO:0000256" key="4">
    <source>
        <dbReference type="ARBA" id="ARBA00023136"/>
    </source>
</evidence>
<dbReference type="InterPro" id="IPR013057">
    <property type="entry name" value="AA_transpt_TM"/>
</dbReference>
<feature type="domain" description="Amino acid transporter transmembrane" evidence="7">
    <location>
        <begin position="11"/>
        <end position="63"/>
    </location>
</feature>
<evidence type="ECO:0000259" key="7">
    <source>
        <dbReference type="Pfam" id="PF01490"/>
    </source>
</evidence>
<keyword evidence="3 6" id="KW-1133">Transmembrane helix</keyword>
<feature type="non-terminal residue" evidence="8">
    <location>
        <position position="1"/>
    </location>
</feature>
<feature type="transmembrane region" description="Helical" evidence="6">
    <location>
        <begin position="609"/>
        <end position="636"/>
    </location>
</feature>
<dbReference type="PANTHER" id="PTHR22950:SF700">
    <property type="entry name" value="AMINO ACID TRANSPORTER TRANSMEMBRANE DOMAIN-CONTAINING PROTEIN"/>
    <property type="match status" value="1"/>
</dbReference>
<dbReference type="Proteomes" id="UP001519460">
    <property type="component" value="Unassembled WGS sequence"/>
</dbReference>
<feature type="transmembrane region" description="Helical" evidence="6">
    <location>
        <begin position="587"/>
        <end position="603"/>
    </location>
</feature>
<evidence type="ECO:0000256" key="6">
    <source>
        <dbReference type="SAM" id="Phobius"/>
    </source>
</evidence>